<evidence type="ECO:0000313" key="9">
    <source>
        <dbReference type="EMBL" id="MDR6804713.1"/>
    </source>
</evidence>
<proteinExistence type="inferred from homology"/>
<sequence length="385" mass="42346">MLILLLIMVLKRFQQPYMIAYIIAGFLIGPYAANIFKGAEDVEPVAEIGILLLMIFLGMEIDIPDNKSLLFKPLVAQGMKIVLTFGLVMPISFLMGWPWLTGAIIFVLLIFNSTAVVSEYLRKNGELKTEFGTTILNILLLQDLMLAPILGVLQFAGAEPFSWLHLGLSAVTSVLVFVLLRAIRNRDLVQLKIKHIFRDDQELQIFAGCLLCLGFGLLAELSGLSGALGSFIAGILIGKLDAFKWLGSALHPFKVFFVALFFVTIGLRLDVDYMKSHLLTIGMGTLLLLAVNSCLSALIFKGLKYSWADSLYAGALLSQIGEFGILACSLAYKMKVIDQDLFKTGIAVTALSLLLSTIWITALRKFAFKRPKTLIESENNPNTAS</sequence>
<name>A0ABU1QUF6_9BACT</name>
<feature type="transmembrane region" description="Helical" evidence="7">
    <location>
        <begin position="279"/>
        <end position="300"/>
    </location>
</feature>
<feature type="transmembrane region" description="Helical" evidence="7">
    <location>
        <begin position="249"/>
        <end position="267"/>
    </location>
</feature>
<feature type="transmembrane region" description="Helical" evidence="7">
    <location>
        <begin position="16"/>
        <end position="33"/>
    </location>
</feature>
<keyword evidence="3" id="KW-0813">Transport</keyword>
<dbReference type="PANTHER" id="PTHR42751">
    <property type="entry name" value="SODIUM/HYDROGEN EXCHANGER FAMILY/TRKA DOMAIN PROTEIN"/>
    <property type="match status" value="1"/>
</dbReference>
<evidence type="ECO:0000256" key="4">
    <source>
        <dbReference type="ARBA" id="ARBA00022692"/>
    </source>
</evidence>
<evidence type="ECO:0000259" key="8">
    <source>
        <dbReference type="Pfam" id="PF00999"/>
    </source>
</evidence>
<feature type="transmembrane region" description="Helical" evidence="7">
    <location>
        <begin position="45"/>
        <end position="62"/>
    </location>
</feature>
<dbReference type="Pfam" id="PF00999">
    <property type="entry name" value="Na_H_Exchanger"/>
    <property type="match status" value="1"/>
</dbReference>
<evidence type="ECO:0000256" key="6">
    <source>
        <dbReference type="ARBA" id="ARBA00023136"/>
    </source>
</evidence>
<dbReference type="PANTHER" id="PTHR42751:SF3">
    <property type="entry name" value="SODIUM_GLUTAMATE SYMPORTER"/>
    <property type="match status" value="1"/>
</dbReference>
<keyword evidence="5 7" id="KW-1133">Transmembrane helix</keyword>
<evidence type="ECO:0000256" key="3">
    <source>
        <dbReference type="ARBA" id="ARBA00022448"/>
    </source>
</evidence>
<protein>
    <submittedName>
        <fullName evidence="9">CPA2 family monovalent cation:H+ antiporter-2</fullName>
    </submittedName>
</protein>
<dbReference type="InterPro" id="IPR006153">
    <property type="entry name" value="Cation/H_exchanger_TM"/>
</dbReference>
<feature type="transmembrane region" description="Helical" evidence="7">
    <location>
        <begin position="99"/>
        <end position="121"/>
    </location>
</feature>
<comment type="similarity">
    <text evidence="2">Belongs to the monovalent cation:proton antiporter 2 (CPA2) transporter (TC 2.A.37) family.</text>
</comment>
<keyword evidence="6 7" id="KW-0472">Membrane</keyword>
<comment type="subcellular location">
    <subcellularLocation>
        <location evidence="1">Membrane</location>
        <topology evidence="1">Multi-pass membrane protein</topology>
    </subcellularLocation>
</comment>
<feature type="transmembrane region" description="Helical" evidence="7">
    <location>
        <begin position="204"/>
        <end position="237"/>
    </location>
</feature>
<dbReference type="RefSeq" id="WP_309981989.1">
    <property type="nucleotide sequence ID" value="NZ_JAVDTI010000002.1"/>
</dbReference>
<feature type="transmembrane region" description="Helical" evidence="7">
    <location>
        <begin position="163"/>
        <end position="183"/>
    </location>
</feature>
<dbReference type="EMBL" id="JAVDTI010000002">
    <property type="protein sequence ID" value="MDR6804713.1"/>
    <property type="molecule type" value="Genomic_DNA"/>
</dbReference>
<keyword evidence="10" id="KW-1185">Reference proteome</keyword>
<evidence type="ECO:0000256" key="2">
    <source>
        <dbReference type="ARBA" id="ARBA00005551"/>
    </source>
</evidence>
<dbReference type="Proteomes" id="UP001264980">
    <property type="component" value="Unassembled WGS sequence"/>
</dbReference>
<feature type="transmembrane region" description="Helical" evidence="7">
    <location>
        <begin position="344"/>
        <end position="362"/>
    </location>
</feature>
<evidence type="ECO:0000313" key="10">
    <source>
        <dbReference type="Proteomes" id="UP001264980"/>
    </source>
</evidence>
<reference evidence="9 10" key="1">
    <citation type="submission" date="2023-07" db="EMBL/GenBank/DDBJ databases">
        <title>Sorghum-associated microbial communities from plants grown in Nebraska, USA.</title>
        <authorList>
            <person name="Schachtman D."/>
        </authorList>
    </citation>
    <scope>NUCLEOTIDE SEQUENCE [LARGE SCALE GENOMIC DNA]</scope>
    <source>
        <strain evidence="9 10">BE57</strain>
    </source>
</reference>
<comment type="caution">
    <text evidence="9">The sequence shown here is derived from an EMBL/GenBank/DDBJ whole genome shotgun (WGS) entry which is preliminary data.</text>
</comment>
<feature type="transmembrane region" description="Helical" evidence="7">
    <location>
        <begin position="133"/>
        <end position="157"/>
    </location>
</feature>
<evidence type="ECO:0000256" key="5">
    <source>
        <dbReference type="ARBA" id="ARBA00022989"/>
    </source>
</evidence>
<organism evidence="9 10">
    <name type="scientific">Dyadobacter fermentans</name>
    <dbReference type="NCBI Taxonomy" id="94254"/>
    <lineage>
        <taxon>Bacteria</taxon>
        <taxon>Pseudomonadati</taxon>
        <taxon>Bacteroidota</taxon>
        <taxon>Cytophagia</taxon>
        <taxon>Cytophagales</taxon>
        <taxon>Spirosomataceae</taxon>
        <taxon>Dyadobacter</taxon>
    </lineage>
</organism>
<evidence type="ECO:0000256" key="1">
    <source>
        <dbReference type="ARBA" id="ARBA00004141"/>
    </source>
</evidence>
<feature type="domain" description="Cation/H+ exchanger transmembrane" evidence="8">
    <location>
        <begin position="3"/>
        <end position="363"/>
    </location>
</feature>
<feature type="transmembrane region" description="Helical" evidence="7">
    <location>
        <begin position="312"/>
        <end position="332"/>
    </location>
</feature>
<gene>
    <name evidence="9" type="ORF">J2W84_001759</name>
</gene>
<dbReference type="Gene3D" id="1.20.1530.20">
    <property type="match status" value="1"/>
</dbReference>
<evidence type="ECO:0000256" key="7">
    <source>
        <dbReference type="SAM" id="Phobius"/>
    </source>
</evidence>
<dbReference type="InterPro" id="IPR038770">
    <property type="entry name" value="Na+/solute_symporter_sf"/>
</dbReference>
<accession>A0ABU1QUF6</accession>
<keyword evidence="4 7" id="KW-0812">Transmembrane</keyword>